<organism evidence="2 3">
    <name type="scientific">Somion occarium</name>
    <dbReference type="NCBI Taxonomy" id="3059160"/>
    <lineage>
        <taxon>Eukaryota</taxon>
        <taxon>Fungi</taxon>
        <taxon>Dikarya</taxon>
        <taxon>Basidiomycota</taxon>
        <taxon>Agaricomycotina</taxon>
        <taxon>Agaricomycetes</taxon>
        <taxon>Polyporales</taxon>
        <taxon>Cerrenaceae</taxon>
        <taxon>Somion</taxon>
    </lineage>
</organism>
<feature type="compositionally biased region" description="Low complexity" evidence="1">
    <location>
        <begin position="198"/>
        <end position="209"/>
    </location>
</feature>
<keyword evidence="3" id="KW-1185">Reference proteome</keyword>
<evidence type="ECO:0000256" key="1">
    <source>
        <dbReference type="SAM" id="MobiDB-lite"/>
    </source>
</evidence>
<dbReference type="Proteomes" id="UP001497453">
    <property type="component" value="Chromosome 10"/>
</dbReference>
<feature type="region of interest" description="Disordered" evidence="1">
    <location>
        <begin position="187"/>
        <end position="217"/>
    </location>
</feature>
<dbReference type="Pfam" id="PF10155">
    <property type="entry name" value="CNOT11"/>
    <property type="match status" value="1"/>
</dbReference>
<evidence type="ECO:0000313" key="2">
    <source>
        <dbReference type="EMBL" id="CAL1697577.1"/>
    </source>
</evidence>
<dbReference type="EMBL" id="OZ037953">
    <property type="protein sequence ID" value="CAL1697577.1"/>
    <property type="molecule type" value="Genomic_DNA"/>
</dbReference>
<evidence type="ECO:0000313" key="3">
    <source>
        <dbReference type="Proteomes" id="UP001497453"/>
    </source>
</evidence>
<gene>
    <name evidence="2" type="ORF">GFSPODELE1_LOCUS1731</name>
</gene>
<reference evidence="3" key="1">
    <citation type="submission" date="2024-04" db="EMBL/GenBank/DDBJ databases">
        <authorList>
            <person name="Shaw F."/>
            <person name="Minotto A."/>
        </authorList>
    </citation>
    <scope>NUCLEOTIDE SEQUENCE [LARGE SCALE GENOMIC DNA]</scope>
</reference>
<name>A0ABP1CPF5_9APHY</name>
<dbReference type="InterPro" id="IPR019312">
    <property type="entry name" value="CNOT11"/>
</dbReference>
<feature type="region of interest" description="Disordered" evidence="1">
    <location>
        <begin position="144"/>
        <end position="166"/>
    </location>
</feature>
<evidence type="ECO:0008006" key="4">
    <source>
        <dbReference type="Google" id="ProtNLM"/>
    </source>
</evidence>
<accession>A0ABP1CPF5</accession>
<protein>
    <recommendedName>
        <fullName evidence="4">CCR4-NOT transcription complex subunit 11</fullName>
    </recommendedName>
</protein>
<sequence>MQTAPAYYPQPLMAKQTSGDNLRASVGHLLSRAYMLPCSAAAQAFTQLVQPTSRFQLALEMLFPLLDSPVDLQKRILVSYILYSLYAPHPIAMNPFKSALVYTFTKEKDIAVKVASSGGVSENEQLVWVLWKILRGDGSDIGPFTPSNLATSPVPPRLRASNLSLEGDIPDRPKFDPFGQAASADNVNAQEGAEERSSSASELLATESRVSSENDKEVSKFSEGMSLLLAARERVLTLSEQRTLVPLVPQLTDSSAITSVDLAPIISTNPAIAQPLLSALLSRASSDSLGVALYLEVLRHLPPTLPSFDLLGRLLRDPTALTDPATGGRTTIADLVRTEALGWFIHEAIAWLDHAEQEEKAGNISDDRFAQGLQNLCRFFNSLIKLGIMDPASDADSAEMLHFTLRNSRFEDANVLYRVLAMGKL</sequence>
<proteinExistence type="predicted"/>